<feature type="compositionally biased region" description="Basic and acidic residues" evidence="1">
    <location>
        <begin position="54"/>
        <end position="65"/>
    </location>
</feature>
<reference evidence="3 4" key="1">
    <citation type="submission" date="2024-04" db="EMBL/GenBank/DDBJ databases">
        <title>Genome assembly C_amara_ONT_v2.</title>
        <authorList>
            <person name="Yant L."/>
            <person name="Moore C."/>
            <person name="Slenker M."/>
        </authorList>
    </citation>
    <scope>NUCLEOTIDE SEQUENCE [LARGE SCALE GENOMIC DNA]</scope>
    <source>
        <tissue evidence="3">Leaf</tissue>
    </source>
</reference>
<gene>
    <name evidence="3" type="ORF">V5N11_034324</name>
</gene>
<dbReference type="PANTHER" id="PTHR33223:SF11">
    <property type="entry name" value="ELEMENT PROTEIN, PUTATIVE-RELATED"/>
    <property type="match status" value="1"/>
</dbReference>
<feature type="compositionally biased region" description="Low complexity" evidence="1">
    <location>
        <begin position="8"/>
        <end position="19"/>
    </location>
</feature>
<dbReference type="EMBL" id="JBANAX010000071">
    <property type="protein sequence ID" value="KAL1223576.1"/>
    <property type="molecule type" value="Genomic_DNA"/>
</dbReference>
<evidence type="ECO:0000313" key="4">
    <source>
        <dbReference type="Proteomes" id="UP001558713"/>
    </source>
</evidence>
<comment type="caution">
    <text evidence="3">The sequence shown here is derived from an EMBL/GenBank/DDBJ whole genome shotgun (WGS) entry which is preliminary data.</text>
</comment>
<evidence type="ECO:0000259" key="2">
    <source>
        <dbReference type="Pfam" id="PF03732"/>
    </source>
</evidence>
<feature type="compositionally biased region" description="Polar residues" evidence="1">
    <location>
        <begin position="43"/>
        <end position="53"/>
    </location>
</feature>
<dbReference type="InterPro" id="IPR005162">
    <property type="entry name" value="Retrotrans_gag_dom"/>
</dbReference>
<evidence type="ECO:0000313" key="3">
    <source>
        <dbReference type="EMBL" id="KAL1223576.1"/>
    </source>
</evidence>
<keyword evidence="4" id="KW-1185">Reference proteome</keyword>
<protein>
    <recommendedName>
        <fullName evidence="2">Retrotransposon gag domain-containing protein</fullName>
    </recommendedName>
</protein>
<proteinExistence type="predicted"/>
<accession>A0ABD1C2Y9</accession>
<dbReference type="Pfam" id="PF03732">
    <property type="entry name" value="Retrotrans_gag"/>
    <property type="match status" value="1"/>
</dbReference>
<evidence type="ECO:0000256" key="1">
    <source>
        <dbReference type="SAM" id="MobiDB-lite"/>
    </source>
</evidence>
<feature type="domain" description="Retrotransposon gag" evidence="2">
    <location>
        <begin position="147"/>
        <end position="238"/>
    </location>
</feature>
<feature type="region of interest" description="Disordered" evidence="1">
    <location>
        <begin position="1"/>
        <end position="81"/>
    </location>
</feature>
<dbReference type="Proteomes" id="UP001558713">
    <property type="component" value="Unassembled WGS sequence"/>
</dbReference>
<dbReference type="PANTHER" id="PTHR33223">
    <property type="entry name" value="CCHC-TYPE DOMAIN-CONTAINING PROTEIN"/>
    <property type="match status" value="1"/>
</dbReference>
<sequence length="347" mass="40053">MQTRSKGNQNLLQLVDNVNRSPRQHRAQRDRVPQDPQQPFEMENQQQNGAQGDNHQHPAPHDPQPRRPHFIGAGDAPRTHTQRHGIIAPPVQQNNFEINSGLISMVQSNKFHGLPMEDPLDHLDEFDRLCSLTKINGVSEDGFKLWLFPFSLDDKAHQWENTLQPGSITTWDQCKKAFLAKFFSNARTAKIRNEISGFAQKNAETFCEAWERFKSYTSQCPHHGFSKESLLSTLYRGVLPKIHMLFDTASNENFLNKDIEEGWELVENLAQSDDNYAEDYDRSYRGRSDSEDKKKIQALHDKIDRLILSQQKQIHYVSEEEQSQVQVGESDQLEEISYIHNQGGYNK</sequence>
<name>A0ABD1C2Y9_CARAN</name>
<dbReference type="AlphaFoldDB" id="A0ABD1C2Y9"/>
<organism evidence="3 4">
    <name type="scientific">Cardamine amara subsp. amara</name>
    <dbReference type="NCBI Taxonomy" id="228776"/>
    <lineage>
        <taxon>Eukaryota</taxon>
        <taxon>Viridiplantae</taxon>
        <taxon>Streptophyta</taxon>
        <taxon>Embryophyta</taxon>
        <taxon>Tracheophyta</taxon>
        <taxon>Spermatophyta</taxon>
        <taxon>Magnoliopsida</taxon>
        <taxon>eudicotyledons</taxon>
        <taxon>Gunneridae</taxon>
        <taxon>Pentapetalae</taxon>
        <taxon>rosids</taxon>
        <taxon>malvids</taxon>
        <taxon>Brassicales</taxon>
        <taxon>Brassicaceae</taxon>
        <taxon>Cardamineae</taxon>
        <taxon>Cardamine</taxon>
    </lineage>
</organism>